<dbReference type="AlphaFoldDB" id="A0A8J3Q7C9"/>
<dbReference type="SUPFAM" id="SSF56349">
    <property type="entry name" value="DNA breaking-rejoining enzymes"/>
    <property type="match status" value="1"/>
</dbReference>
<dbReference type="EMBL" id="BONY01000017">
    <property type="protein sequence ID" value="GIH05206.1"/>
    <property type="molecule type" value="Genomic_DNA"/>
</dbReference>
<keyword evidence="1" id="KW-0233">DNA recombination</keyword>
<dbReference type="InterPro" id="IPR011010">
    <property type="entry name" value="DNA_brk_join_enz"/>
</dbReference>
<dbReference type="GO" id="GO:0006310">
    <property type="term" value="P:DNA recombination"/>
    <property type="evidence" value="ECO:0007669"/>
    <property type="project" value="UniProtKB-KW"/>
</dbReference>
<dbReference type="Gene3D" id="1.10.443.10">
    <property type="entry name" value="Intergrase catalytic core"/>
    <property type="match status" value="1"/>
</dbReference>
<evidence type="ECO:0008006" key="4">
    <source>
        <dbReference type="Google" id="ProtNLM"/>
    </source>
</evidence>
<evidence type="ECO:0000313" key="2">
    <source>
        <dbReference type="EMBL" id="GIH05206.1"/>
    </source>
</evidence>
<organism evidence="2 3">
    <name type="scientific">Rhizocola hellebori</name>
    <dbReference type="NCBI Taxonomy" id="1392758"/>
    <lineage>
        <taxon>Bacteria</taxon>
        <taxon>Bacillati</taxon>
        <taxon>Actinomycetota</taxon>
        <taxon>Actinomycetes</taxon>
        <taxon>Micromonosporales</taxon>
        <taxon>Micromonosporaceae</taxon>
        <taxon>Rhizocola</taxon>
    </lineage>
</organism>
<proteinExistence type="predicted"/>
<evidence type="ECO:0000256" key="1">
    <source>
        <dbReference type="ARBA" id="ARBA00023172"/>
    </source>
</evidence>
<dbReference type="InterPro" id="IPR013762">
    <property type="entry name" value="Integrase-like_cat_sf"/>
</dbReference>
<dbReference type="RefSeq" id="WP_239123863.1">
    <property type="nucleotide sequence ID" value="NZ_BONY01000017.1"/>
</dbReference>
<dbReference type="Proteomes" id="UP000612899">
    <property type="component" value="Unassembled WGS sequence"/>
</dbReference>
<comment type="caution">
    <text evidence="2">The sequence shown here is derived from an EMBL/GenBank/DDBJ whole genome shotgun (WGS) entry which is preliminary data.</text>
</comment>
<reference evidence="2" key="1">
    <citation type="submission" date="2021-01" db="EMBL/GenBank/DDBJ databases">
        <title>Whole genome shotgun sequence of Rhizocola hellebori NBRC 109834.</title>
        <authorList>
            <person name="Komaki H."/>
            <person name="Tamura T."/>
        </authorList>
    </citation>
    <scope>NUCLEOTIDE SEQUENCE</scope>
    <source>
        <strain evidence="2">NBRC 109834</strain>
    </source>
</reference>
<accession>A0A8J3Q7C9</accession>
<protein>
    <recommendedName>
        <fullName evidence="4">Tyr recombinase domain-containing protein</fullName>
    </recommendedName>
</protein>
<dbReference type="GO" id="GO:0015074">
    <property type="term" value="P:DNA integration"/>
    <property type="evidence" value="ECO:0007669"/>
    <property type="project" value="InterPro"/>
</dbReference>
<dbReference type="GO" id="GO:0003677">
    <property type="term" value="F:DNA binding"/>
    <property type="evidence" value="ECO:0007669"/>
    <property type="project" value="InterPro"/>
</dbReference>
<evidence type="ECO:0000313" key="3">
    <source>
        <dbReference type="Proteomes" id="UP000612899"/>
    </source>
</evidence>
<gene>
    <name evidence="2" type="ORF">Rhe02_32730</name>
</gene>
<sequence>MTFGDRLLRYRDGNPLTSRRYDNLWKRVGQQLPWVAAQGISTHWLRHTTLTWVERHFGYGIARAYAGHTDSTGPATTTYIKADLHAVATALEAMTGQPHPLALAGEILAGPPRFRL</sequence>
<name>A0A8J3Q7C9_9ACTN</name>
<keyword evidence="3" id="KW-1185">Reference proteome</keyword>